<dbReference type="Pfam" id="PF00408">
    <property type="entry name" value="PGM_PMM_IV"/>
    <property type="match status" value="1"/>
</dbReference>
<dbReference type="GeneID" id="96624321"/>
<dbReference type="Pfam" id="PF02878">
    <property type="entry name" value="PGM_PMM_I"/>
    <property type="match status" value="1"/>
</dbReference>
<keyword evidence="8" id="KW-0413">Isomerase</keyword>
<feature type="active site" description="Schiff-base intermediate with acetaldehyde" evidence="13">
    <location>
        <position position="732"/>
    </location>
</feature>
<feature type="active site" description="Proton donor/acceptor" evidence="13">
    <location>
        <position position="668"/>
    </location>
</feature>
<keyword evidence="4 13" id="KW-0963">Cytoplasm</keyword>
<evidence type="ECO:0000256" key="7">
    <source>
        <dbReference type="ARBA" id="ARBA00022842"/>
    </source>
</evidence>
<keyword evidence="6" id="KW-0479">Metal-binding</keyword>
<evidence type="ECO:0000313" key="19">
    <source>
        <dbReference type="EMBL" id="QNV37314.1"/>
    </source>
</evidence>
<dbReference type="PANTHER" id="PTHR45745:SF1">
    <property type="entry name" value="PHOSPHOGLUCOMUTASE 2B-RELATED"/>
    <property type="match status" value="1"/>
</dbReference>
<dbReference type="FunFam" id="3.20.20.70:FF:000044">
    <property type="entry name" value="Deoxyribose-phosphate aldolase"/>
    <property type="match status" value="1"/>
</dbReference>
<dbReference type="Proteomes" id="UP000516404">
    <property type="component" value="Chromosome"/>
</dbReference>
<dbReference type="GO" id="GO:0006166">
    <property type="term" value="P:purine ribonucleoside salvage"/>
    <property type="evidence" value="ECO:0007669"/>
    <property type="project" value="TreeGrafter"/>
</dbReference>
<feature type="domain" description="Alpha-D-phosphohexomutase alpha/beta/alpha" evidence="17">
    <location>
        <begin position="227"/>
        <end position="329"/>
    </location>
</feature>
<dbReference type="InterPro" id="IPR002915">
    <property type="entry name" value="DeoC/FbaB/LacD_aldolase"/>
</dbReference>
<dbReference type="Gene3D" id="3.30.310.50">
    <property type="entry name" value="Alpha-D-phosphohexomutase, C-terminal domain"/>
    <property type="match status" value="1"/>
</dbReference>
<comment type="subcellular location">
    <subcellularLocation>
        <location evidence="13">Cytoplasm</location>
    </subcellularLocation>
</comment>
<dbReference type="SUPFAM" id="SSF55957">
    <property type="entry name" value="Phosphoglucomutase, C-terminal domain"/>
    <property type="match status" value="1"/>
</dbReference>
<evidence type="ECO:0000313" key="20">
    <source>
        <dbReference type="Proteomes" id="UP000516404"/>
    </source>
</evidence>
<dbReference type="NCBIfam" id="TIGR00126">
    <property type="entry name" value="deoC"/>
    <property type="match status" value="1"/>
</dbReference>
<comment type="cofactor">
    <cofactor evidence="1">
        <name>Mg(2+)</name>
        <dbReference type="ChEBI" id="CHEBI:18420"/>
    </cofactor>
</comment>
<dbReference type="InterPro" id="IPR005841">
    <property type="entry name" value="Alpha-D-phosphohexomutase_SF"/>
</dbReference>
<comment type="function">
    <text evidence="12 13">Catalyzes a reversible aldol reaction between acetaldehyde and D-glyceraldehyde 3-phosphate to generate 2-deoxy-D-ribose 5-phosphate.</text>
</comment>
<dbReference type="GO" id="GO:0005975">
    <property type="term" value="P:carbohydrate metabolic process"/>
    <property type="evidence" value="ECO:0007669"/>
    <property type="project" value="InterPro"/>
</dbReference>
<evidence type="ECO:0000256" key="10">
    <source>
        <dbReference type="ARBA" id="ARBA00023270"/>
    </source>
</evidence>
<dbReference type="SUPFAM" id="SSF53738">
    <property type="entry name" value="Phosphoglucomutase, first 3 domains"/>
    <property type="match status" value="3"/>
</dbReference>
<feature type="domain" description="Alpha-D-phosphohexomutase C-terminal" evidence="15">
    <location>
        <begin position="499"/>
        <end position="540"/>
    </location>
</feature>
<dbReference type="SMART" id="SM01133">
    <property type="entry name" value="DeoC"/>
    <property type="match status" value="1"/>
</dbReference>
<dbReference type="CDD" id="cd00959">
    <property type="entry name" value="DeoC"/>
    <property type="match status" value="1"/>
</dbReference>
<dbReference type="CDD" id="cd05799">
    <property type="entry name" value="PGM2"/>
    <property type="match status" value="1"/>
</dbReference>
<dbReference type="EMBL" id="CP061539">
    <property type="protein sequence ID" value="QNV37314.1"/>
    <property type="molecule type" value="Genomic_DNA"/>
</dbReference>
<name>A0A7H2BCB8_9MICC</name>
<dbReference type="GO" id="GO:0004139">
    <property type="term" value="F:deoxyribose-phosphate aldolase activity"/>
    <property type="evidence" value="ECO:0007669"/>
    <property type="project" value="UniProtKB-UniRule"/>
</dbReference>
<proteinExistence type="inferred from homology"/>
<dbReference type="InterPro" id="IPR005846">
    <property type="entry name" value="A-D-PHexomutase_a/b/a-III"/>
</dbReference>
<evidence type="ECO:0000256" key="11">
    <source>
        <dbReference type="ARBA" id="ARBA00048791"/>
    </source>
</evidence>
<dbReference type="PANTHER" id="PTHR45745">
    <property type="entry name" value="PHOSPHOMANNOMUTASE 45A"/>
    <property type="match status" value="1"/>
</dbReference>
<dbReference type="HAMAP" id="MF_00114">
    <property type="entry name" value="DeoC_type1"/>
    <property type="match status" value="1"/>
</dbReference>
<dbReference type="InterPro" id="IPR016066">
    <property type="entry name" value="A-D-PHexomutase_CS"/>
</dbReference>
<keyword evidence="9 13" id="KW-0456">Lyase</keyword>
<comment type="pathway">
    <text evidence="13">Carbohydrate degradation; 2-deoxy-D-ribose 1-phosphate degradation; D-glyceraldehyde 3-phosphate and acetaldehyde from 2-deoxy-alpha-D-ribose 1-phosphate: step 2/2.</text>
</comment>
<evidence type="ECO:0000256" key="8">
    <source>
        <dbReference type="ARBA" id="ARBA00023235"/>
    </source>
</evidence>
<dbReference type="GO" id="GO:0006018">
    <property type="term" value="P:2-deoxyribose 1-phosphate catabolic process"/>
    <property type="evidence" value="ECO:0007669"/>
    <property type="project" value="UniProtKB-UniRule"/>
</dbReference>
<evidence type="ECO:0000256" key="1">
    <source>
        <dbReference type="ARBA" id="ARBA00001946"/>
    </source>
</evidence>
<evidence type="ECO:0000259" key="18">
    <source>
        <dbReference type="Pfam" id="PF02880"/>
    </source>
</evidence>
<evidence type="ECO:0000256" key="14">
    <source>
        <dbReference type="SAM" id="Coils"/>
    </source>
</evidence>
<dbReference type="KEGG" id="rter:IDM49_08710"/>
<reference evidence="19 20" key="1">
    <citation type="submission" date="2020-09" db="EMBL/GenBank/DDBJ databases">
        <title>Investigation of environmental microbes.</title>
        <authorList>
            <person name="Ou Y."/>
            <person name="Kang Q."/>
        </authorList>
    </citation>
    <scope>NUCLEOTIDE SEQUENCE [LARGE SCALE GENOMIC DNA]</scope>
    <source>
        <strain evidence="19 20">KJZ-14</strain>
    </source>
</reference>
<dbReference type="Pfam" id="PF01791">
    <property type="entry name" value="DeoC"/>
    <property type="match status" value="1"/>
</dbReference>
<evidence type="ECO:0000259" key="15">
    <source>
        <dbReference type="Pfam" id="PF00408"/>
    </source>
</evidence>
<dbReference type="AlphaFoldDB" id="A0A7H2BCB8"/>
<dbReference type="UniPathway" id="UPA00002">
    <property type="reaction ID" value="UER00468"/>
</dbReference>
<evidence type="ECO:0000256" key="12">
    <source>
        <dbReference type="ARBA" id="ARBA00056337"/>
    </source>
</evidence>
<dbReference type="Pfam" id="PF02879">
    <property type="entry name" value="PGM_PMM_II"/>
    <property type="match status" value="1"/>
</dbReference>
<keyword evidence="20" id="KW-1185">Reference proteome</keyword>
<dbReference type="SUPFAM" id="SSF51569">
    <property type="entry name" value="Aldolase"/>
    <property type="match status" value="1"/>
</dbReference>
<dbReference type="InterPro" id="IPR028581">
    <property type="entry name" value="DeoC_typeI"/>
</dbReference>
<dbReference type="InterPro" id="IPR011343">
    <property type="entry name" value="DeoC"/>
</dbReference>
<feature type="active site" description="Proton donor/acceptor" evidence="13">
    <location>
        <position position="761"/>
    </location>
</feature>
<evidence type="ECO:0000256" key="13">
    <source>
        <dbReference type="HAMAP-Rule" id="MF_00114"/>
    </source>
</evidence>
<dbReference type="InterPro" id="IPR005844">
    <property type="entry name" value="A-D-PHexomutase_a/b/a-I"/>
</dbReference>
<dbReference type="PROSITE" id="PS00710">
    <property type="entry name" value="PGM_PMM"/>
    <property type="match status" value="1"/>
</dbReference>
<dbReference type="GO" id="GO:0008973">
    <property type="term" value="F:phosphopentomutase activity"/>
    <property type="evidence" value="ECO:0007669"/>
    <property type="project" value="TreeGrafter"/>
</dbReference>
<protein>
    <recommendedName>
        <fullName evidence="13">Deoxyribose-phosphate aldolase</fullName>
        <shortName evidence="13">DERA</shortName>
        <ecNumber evidence="13">4.1.2.4</ecNumber>
    </recommendedName>
    <alternativeName>
        <fullName evidence="13">2-deoxy-D-ribose 5-phosphate aldolase</fullName>
    </alternativeName>
    <alternativeName>
        <fullName evidence="13">Phosphodeoxyriboaldolase</fullName>
        <shortName evidence="13">Deoxyriboaldolase</shortName>
    </alternativeName>
</protein>
<keyword evidence="10 13" id="KW-0704">Schiff base</keyword>
<evidence type="ECO:0000256" key="2">
    <source>
        <dbReference type="ARBA" id="ARBA00010231"/>
    </source>
</evidence>
<comment type="similarity">
    <text evidence="3 13">Belongs to the DeoC/FbaB aldolase family. DeoC type 1 subfamily.</text>
</comment>
<evidence type="ECO:0000256" key="6">
    <source>
        <dbReference type="ARBA" id="ARBA00022723"/>
    </source>
</evidence>
<evidence type="ECO:0000256" key="9">
    <source>
        <dbReference type="ARBA" id="ARBA00023239"/>
    </source>
</evidence>
<dbReference type="GO" id="GO:0000287">
    <property type="term" value="F:magnesium ion binding"/>
    <property type="evidence" value="ECO:0007669"/>
    <property type="project" value="InterPro"/>
</dbReference>
<evidence type="ECO:0000256" key="4">
    <source>
        <dbReference type="ARBA" id="ARBA00022490"/>
    </source>
</evidence>
<dbReference type="Gene3D" id="3.20.20.70">
    <property type="entry name" value="Aldolase class I"/>
    <property type="match status" value="1"/>
</dbReference>
<evidence type="ECO:0000259" key="17">
    <source>
        <dbReference type="Pfam" id="PF02879"/>
    </source>
</evidence>
<dbReference type="EC" id="4.1.2.4" evidence="13"/>
<accession>A0A7H2BCB8</accession>
<evidence type="ECO:0000256" key="5">
    <source>
        <dbReference type="ARBA" id="ARBA00022553"/>
    </source>
</evidence>
<dbReference type="GO" id="GO:0005737">
    <property type="term" value="C:cytoplasm"/>
    <property type="evidence" value="ECO:0007669"/>
    <property type="project" value="UniProtKB-SubCell"/>
</dbReference>
<dbReference type="PRINTS" id="PR00509">
    <property type="entry name" value="PGMPMM"/>
</dbReference>
<dbReference type="GO" id="GO:0009264">
    <property type="term" value="P:deoxyribonucleotide catabolic process"/>
    <property type="evidence" value="ECO:0007669"/>
    <property type="project" value="UniProtKB-UniRule"/>
</dbReference>
<feature type="domain" description="Alpha-D-phosphohexomutase alpha/beta/alpha" evidence="18">
    <location>
        <begin position="337"/>
        <end position="449"/>
    </location>
</feature>
<dbReference type="InterPro" id="IPR005843">
    <property type="entry name" value="A-D-PHexomutase_C"/>
</dbReference>
<dbReference type="InterPro" id="IPR005845">
    <property type="entry name" value="A-D-PHexomutase_a/b/a-II"/>
</dbReference>
<gene>
    <name evidence="13 19" type="primary">deoC</name>
    <name evidence="19" type="ORF">IDM49_08710</name>
</gene>
<comment type="similarity">
    <text evidence="2">Belongs to the phosphohexose mutase family.</text>
</comment>
<feature type="domain" description="Alpha-D-phosphohexomutase alpha/beta/alpha" evidence="16">
    <location>
        <begin position="57"/>
        <end position="179"/>
    </location>
</feature>
<dbReference type="Gene3D" id="3.40.120.10">
    <property type="entry name" value="Alpha-D-Glucose-1,6-Bisphosphate, subunit A, domain 3"/>
    <property type="match status" value="3"/>
</dbReference>
<keyword evidence="14" id="KW-0175">Coiled coil</keyword>
<dbReference type="InterPro" id="IPR036900">
    <property type="entry name" value="A-D-PHexomutase_C_sf"/>
</dbReference>
<evidence type="ECO:0000259" key="16">
    <source>
        <dbReference type="Pfam" id="PF02878"/>
    </source>
</evidence>
<feature type="coiled-coil region" evidence="14">
    <location>
        <begin position="529"/>
        <end position="563"/>
    </location>
</feature>
<comment type="catalytic activity">
    <reaction evidence="11 13">
        <text>2-deoxy-D-ribose 5-phosphate = D-glyceraldehyde 3-phosphate + acetaldehyde</text>
        <dbReference type="Rhea" id="RHEA:12821"/>
        <dbReference type="ChEBI" id="CHEBI:15343"/>
        <dbReference type="ChEBI" id="CHEBI:59776"/>
        <dbReference type="ChEBI" id="CHEBI:62877"/>
        <dbReference type="EC" id="4.1.2.4"/>
    </reaction>
</comment>
<evidence type="ECO:0000256" key="3">
    <source>
        <dbReference type="ARBA" id="ARBA00010936"/>
    </source>
</evidence>
<dbReference type="InterPro" id="IPR016055">
    <property type="entry name" value="A-D-PHexomutase_a/b/a-I/II/III"/>
</dbReference>
<sequence>MMSKDIEQLVEQARQWIEIDPDVATRRELEELVQVVQADPASTAADDLADRFSGTLQFGTAGLRAALGAGPMRMNQVVVSRAAAGLALYASHRAEQENWDKKTAVVGFDARYNSDVFARLTAEIFTAAGIETTLMPSPLPTPVLAWATKEFNAEIGVMVTASHNPANDNGYKVYLGGNAVPKGERGSQIVPPYDAQIAAAIVQATESGTIDRAERGWKTFPATIASDYAERVSALVPATERDLKIVYTPVHGVGAETAVDVLARAGFTDVHVVKEQAQPDPDFPTAAFPNPEEPGVLDLAIDLAQSIDADLVIANDPDADRAAFAIKDGAHWRMLRGDEAGAIFGAIMLNKIDDTESTVFANSIVSSRLLGAIARSNGIKHVETLTGFKWISRVENLTYGYEEALGYCVDPANVQDKDGISAALIMAEFAQEVKARGGALTDVLEDLASEYGLYATDQLSVRVDDLSRIKTMMSTLRAKAPESLGGSPVVDARDLAQGSADLPPTDGLLYLTQDNTRVIVRPSGTEPKLKCYIEVIRSTENGLDEARQEATQLLATIKNDLSEALGLNSKEEPVTELSSQQLAGMIDHTILAPNASEADVLRLCAEAREHGFASVCVNPVWAPVVAKALEGSKSLPCVVVGFPFGASASDVKAFEAKTAVEAGAREVDMVINIADAIAENRDALVADIRAVAEATHAGGAGLKVIIETSYLSDAQKVLACEAAVEAGADFVKTSTGYSSAGATVEDIALMRKTVGPNVGVKASGGIRDRATALAMIEAGASRIGASKGIEIIGAAQATAGDNY</sequence>
<dbReference type="RefSeq" id="WP_190724220.1">
    <property type="nucleotide sequence ID" value="NZ_CP061539.1"/>
</dbReference>
<dbReference type="InterPro" id="IPR013785">
    <property type="entry name" value="Aldolase_TIM"/>
</dbReference>
<dbReference type="Pfam" id="PF02880">
    <property type="entry name" value="PGM_PMM_III"/>
    <property type="match status" value="1"/>
</dbReference>
<organism evidence="19 20">
    <name type="scientific">Rothia terrae</name>
    <dbReference type="NCBI Taxonomy" id="396015"/>
    <lineage>
        <taxon>Bacteria</taxon>
        <taxon>Bacillati</taxon>
        <taxon>Actinomycetota</taxon>
        <taxon>Actinomycetes</taxon>
        <taxon>Micrococcales</taxon>
        <taxon>Micrococcaceae</taxon>
        <taxon>Rothia</taxon>
    </lineage>
</organism>
<keyword evidence="5" id="KW-0597">Phosphoprotein</keyword>
<keyword evidence="7" id="KW-0460">Magnesium</keyword>